<proteinExistence type="predicted"/>
<feature type="transmembrane region" description="Helical" evidence="1">
    <location>
        <begin position="51"/>
        <end position="75"/>
    </location>
</feature>
<dbReference type="Proteomes" id="UP000283981">
    <property type="component" value="Unassembled WGS sequence"/>
</dbReference>
<keyword evidence="1" id="KW-0472">Membrane</keyword>
<comment type="caution">
    <text evidence="2">The sequence shown here is derived from an EMBL/GenBank/DDBJ whole genome shotgun (WGS) entry which is preliminary data.</text>
</comment>
<name>A0A3E4UTX9_MEDGN</name>
<evidence type="ECO:0000313" key="3">
    <source>
        <dbReference type="EMBL" id="RHD03629.1"/>
    </source>
</evidence>
<reference evidence="5 6" key="1">
    <citation type="submission" date="2018-08" db="EMBL/GenBank/DDBJ databases">
        <title>A genome reference for cultivated species of the human gut microbiota.</title>
        <authorList>
            <person name="Zou Y."/>
            <person name="Xue W."/>
            <person name="Luo G."/>
        </authorList>
    </citation>
    <scope>NUCLEOTIDE SEQUENCE [LARGE SCALE GENOMIC DNA]</scope>
    <source>
        <strain evidence="4 6">AM21-18</strain>
        <strain evidence="3 7">AM32-6</strain>
        <strain evidence="2 5">TF01-20-2</strain>
    </source>
</reference>
<dbReference type="EMBL" id="QSSX01000088">
    <property type="protein sequence ID" value="RGM16080.1"/>
    <property type="molecule type" value="Genomic_DNA"/>
</dbReference>
<evidence type="ECO:0000313" key="7">
    <source>
        <dbReference type="Proteomes" id="UP000284472"/>
    </source>
</evidence>
<sequence length="86" mass="10341">MIHTNWEVLQLKRKRKDLKGAILFAPYPIFTILCSYLGWHFSGYRMIIFQFWYQVSAVVWVILATTMIVLITKLLKLTKRSSRFYH</sequence>
<organism evidence="2 5">
    <name type="scientific">Mediterraneibacter gnavus</name>
    <name type="common">Ruminococcus gnavus</name>
    <dbReference type="NCBI Taxonomy" id="33038"/>
    <lineage>
        <taxon>Bacteria</taxon>
        <taxon>Bacillati</taxon>
        <taxon>Bacillota</taxon>
        <taxon>Clostridia</taxon>
        <taxon>Lachnospirales</taxon>
        <taxon>Lachnospiraceae</taxon>
        <taxon>Mediterraneibacter</taxon>
    </lineage>
</organism>
<dbReference type="AlphaFoldDB" id="A0A3E4UTX9"/>
<evidence type="ECO:0000313" key="5">
    <source>
        <dbReference type="Proteomes" id="UP000260808"/>
    </source>
</evidence>
<gene>
    <name evidence="4" type="ORF">DW243_13900</name>
    <name evidence="3" type="ORF">DW812_13545</name>
    <name evidence="2" type="ORF">DXC31_17420</name>
</gene>
<evidence type="ECO:0000313" key="4">
    <source>
        <dbReference type="EMBL" id="RHG81314.1"/>
    </source>
</evidence>
<dbReference type="EMBL" id="QRIS01000026">
    <property type="protein sequence ID" value="RHG81314.1"/>
    <property type="molecule type" value="Genomic_DNA"/>
</dbReference>
<keyword evidence="1" id="KW-0812">Transmembrane</keyword>
<evidence type="ECO:0000313" key="6">
    <source>
        <dbReference type="Proteomes" id="UP000283981"/>
    </source>
</evidence>
<dbReference type="Proteomes" id="UP000284472">
    <property type="component" value="Unassembled WGS sequence"/>
</dbReference>
<dbReference type="Proteomes" id="UP000260808">
    <property type="component" value="Unassembled WGS sequence"/>
</dbReference>
<accession>A0A3E4UTX9</accession>
<dbReference type="EMBL" id="QSIR01000023">
    <property type="protein sequence ID" value="RHD03629.1"/>
    <property type="molecule type" value="Genomic_DNA"/>
</dbReference>
<evidence type="ECO:0000256" key="1">
    <source>
        <dbReference type="SAM" id="Phobius"/>
    </source>
</evidence>
<feature type="transmembrane region" description="Helical" evidence="1">
    <location>
        <begin position="21"/>
        <end position="39"/>
    </location>
</feature>
<protein>
    <submittedName>
        <fullName evidence="2">Conjugal transfer protein</fullName>
    </submittedName>
</protein>
<keyword evidence="1" id="KW-1133">Transmembrane helix</keyword>
<evidence type="ECO:0000313" key="2">
    <source>
        <dbReference type="EMBL" id="RGM16080.1"/>
    </source>
</evidence>